<evidence type="ECO:0000256" key="1">
    <source>
        <dbReference type="SAM" id="Coils"/>
    </source>
</evidence>
<accession>A0A6H5FY77</accession>
<dbReference type="EMBL" id="CADCXU010002967">
    <property type="protein sequence ID" value="CAA9995060.1"/>
    <property type="molecule type" value="Genomic_DNA"/>
</dbReference>
<name>A0A6H5FY77_9HEMI</name>
<evidence type="ECO:0000313" key="2">
    <source>
        <dbReference type="EMBL" id="CAA9995060.1"/>
    </source>
</evidence>
<evidence type="ECO:0000313" key="3">
    <source>
        <dbReference type="Proteomes" id="UP000479000"/>
    </source>
</evidence>
<feature type="coiled-coil region" evidence="1">
    <location>
        <begin position="6"/>
        <end position="46"/>
    </location>
</feature>
<gene>
    <name evidence="2" type="ORF">NTEN_LOCUS1851</name>
</gene>
<keyword evidence="1" id="KW-0175">Coiled coil</keyword>
<sequence length="116" mass="13406">ETGERVKDLEREQIAIEEELERVRKEKEEDEQNRELEIRLGEVERNHNATLLDKCDATVRQDVAIKALLDETVSEKIQLTKQIVVLQVSTVGRQRNFQKSGFRNACHAAVALLHRC</sequence>
<dbReference type="Proteomes" id="UP000479000">
    <property type="component" value="Unassembled WGS sequence"/>
</dbReference>
<reference evidence="2 3" key="1">
    <citation type="submission" date="2020-02" db="EMBL/GenBank/DDBJ databases">
        <authorList>
            <person name="Ferguson B K."/>
        </authorList>
    </citation>
    <scope>NUCLEOTIDE SEQUENCE [LARGE SCALE GENOMIC DNA]</scope>
</reference>
<organism evidence="2 3">
    <name type="scientific">Nesidiocoris tenuis</name>
    <dbReference type="NCBI Taxonomy" id="355587"/>
    <lineage>
        <taxon>Eukaryota</taxon>
        <taxon>Metazoa</taxon>
        <taxon>Ecdysozoa</taxon>
        <taxon>Arthropoda</taxon>
        <taxon>Hexapoda</taxon>
        <taxon>Insecta</taxon>
        <taxon>Pterygota</taxon>
        <taxon>Neoptera</taxon>
        <taxon>Paraneoptera</taxon>
        <taxon>Hemiptera</taxon>
        <taxon>Heteroptera</taxon>
        <taxon>Panheteroptera</taxon>
        <taxon>Cimicomorpha</taxon>
        <taxon>Miridae</taxon>
        <taxon>Dicyphina</taxon>
        <taxon>Nesidiocoris</taxon>
    </lineage>
</organism>
<keyword evidence="3" id="KW-1185">Reference proteome</keyword>
<protein>
    <submittedName>
        <fullName evidence="2">Uncharacterized protein</fullName>
    </submittedName>
</protein>
<dbReference type="AlphaFoldDB" id="A0A6H5FY77"/>
<dbReference type="OrthoDB" id="25391at2759"/>
<feature type="non-terminal residue" evidence="2">
    <location>
        <position position="1"/>
    </location>
</feature>
<proteinExistence type="predicted"/>